<evidence type="ECO:0000313" key="1">
    <source>
        <dbReference type="EMBL" id="MBB5176611.1"/>
    </source>
</evidence>
<dbReference type="AlphaFoldDB" id="A0A9Q2D0W8"/>
<sequence length="95" mass="10890">MPKTLRDIRGILEDEVGSPVLLEAQGGRRTIIRRKGVLRETHPAIFVVELDPEKHNFECVSYSYSDILTKHVEITVFNEDKTEKLVLIEDEEVAN</sequence>
<gene>
    <name evidence="1" type="ORF">HNQ45_001499</name>
</gene>
<dbReference type="RefSeq" id="WP_183675364.1">
    <property type="nucleotide sequence ID" value="NZ_CBCRYX010000013.1"/>
</dbReference>
<organism evidence="1 2">
    <name type="scientific">Nosocomiicoccus ampullae</name>
    <dbReference type="NCBI Taxonomy" id="489910"/>
    <lineage>
        <taxon>Bacteria</taxon>
        <taxon>Bacillati</taxon>
        <taxon>Bacillota</taxon>
        <taxon>Bacilli</taxon>
        <taxon>Bacillales</taxon>
        <taxon>Staphylococcaceae</taxon>
        <taxon>Nosocomiicoccus</taxon>
    </lineage>
</organism>
<dbReference type="PANTHER" id="PTHR40026">
    <property type="entry name" value="PROTEIN VEG"/>
    <property type="match status" value="1"/>
</dbReference>
<dbReference type="Proteomes" id="UP000579136">
    <property type="component" value="Unassembled WGS sequence"/>
</dbReference>
<name>A0A9Q2D0W8_9STAP</name>
<dbReference type="InterPro" id="IPR009366">
    <property type="entry name" value="Protein_Veg"/>
</dbReference>
<accession>A0A9Q2D0W8</accession>
<dbReference type="Gene3D" id="2.30.30.100">
    <property type="match status" value="1"/>
</dbReference>
<dbReference type="PIRSF" id="PIRSF037257">
    <property type="entry name" value="DUF1021"/>
    <property type="match status" value="1"/>
</dbReference>
<dbReference type="GO" id="GO:0006355">
    <property type="term" value="P:regulation of DNA-templated transcription"/>
    <property type="evidence" value="ECO:0007669"/>
    <property type="project" value="InterPro"/>
</dbReference>
<evidence type="ECO:0000313" key="2">
    <source>
        <dbReference type="Proteomes" id="UP000579136"/>
    </source>
</evidence>
<keyword evidence="2" id="KW-1185">Reference proteome</keyword>
<proteinExistence type="predicted"/>
<protein>
    <submittedName>
        <fullName evidence="1">Uncharacterized protein Veg</fullName>
    </submittedName>
</protein>
<reference evidence="1 2" key="1">
    <citation type="submission" date="2020-08" db="EMBL/GenBank/DDBJ databases">
        <title>Genomic Encyclopedia of Type Strains, Phase IV (KMG-IV): sequencing the most valuable type-strain genomes for metagenomic binning, comparative biology and taxonomic classification.</title>
        <authorList>
            <person name="Goeker M."/>
        </authorList>
    </citation>
    <scope>NUCLEOTIDE SEQUENCE [LARGE SCALE GENOMIC DNA]</scope>
    <source>
        <strain evidence="1 2">DSM 19163</strain>
    </source>
</reference>
<dbReference type="PANTHER" id="PTHR40026:SF1">
    <property type="entry name" value="PROTEIN VEG"/>
    <property type="match status" value="1"/>
</dbReference>
<comment type="caution">
    <text evidence="1">The sequence shown here is derived from an EMBL/GenBank/DDBJ whole genome shotgun (WGS) entry which is preliminary data.</text>
</comment>
<dbReference type="EMBL" id="JACHHF010000010">
    <property type="protein sequence ID" value="MBB5176611.1"/>
    <property type="molecule type" value="Genomic_DNA"/>
</dbReference>
<dbReference type="Pfam" id="PF06257">
    <property type="entry name" value="VEG"/>
    <property type="match status" value="1"/>
</dbReference>